<reference evidence="3 4" key="1">
    <citation type="journal article" date="2017" name="Int. J. Syst. Evol. Microbiol.">
        <title>Achromobacter aloeverae sp. nov., isolated from the root of Aloe vera (L.) Burm.f.</title>
        <authorList>
            <person name="Kuncharoen N."/>
            <person name="Muramatsu Y."/>
            <person name="Shibata C."/>
            <person name="Kamakura Y."/>
            <person name="Nakagawa Y."/>
            <person name="Tanasupawat S."/>
        </authorList>
    </citation>
    <scope>NUCLEOTIDE SEQUENCE [LARGE SCALE GENOMIC DNA]</scope>
    <source>
        <strain evidence="3 4">AVA-1</strain>
    </source>
</reference>
<sequence>MTYFIETFDKPGHQGTRQALRPAHLAFLESNARRLLACGAKLHEDGSDVGGGIYVITAATREEARDFIEADPFFQGDLFAEIRITRWRKAYVDGVCHLQEAA</sequence>
<comment type="similarity">
    <text evidence="1">Belongs to the YciI family.</text>
</comment>
<name>A0A4Q1HP96_9BURK</name>
<dbReference type="NCBIfam" id="NF009503">
    <property type="entry name" value="PRK12863.1-3"/>
    <property type="match status" value="1"/>
</dbReference>
<dbReference type="Pfam" id="PF03795">
    <property type="entry name" value="YCII"/>
    <property type="match status" value="1"/>
</dbReference>
<dbReference type="OrthoDB" id="9797014at2"/>
<evidence type="ECO:0000256" key="1">
    <source>
        <dbReference type="ARBA" id="ARBA00007689"/>
    </source>
</evidence>
<dbReference type="PANTHER" id="PTHR33606">
    <property type="entry name" value="PROTEIN YCII"/>
    <property type="match status" value="1"/>
</dbReference>
<evidence type="ECO:0000313" key="4">
    <source>
        <dbReference type="Proteomes" id="UP000290849"/>
    </source>
</evidence>
<dbReference type="Gene3D" id="3.30.70.1060">
    <property type="entry name" value="Dimeric alpha+beta barrel"/>
    <property type="match status" value="1"/>
</dbReference>
<dbReference type="InterPro" id="IPR005545">
    <property type="entry name" value="YCII"/>
</dbReference>
<evidence type="ECO:0000259" key="2">
    <source>
        <dbReference type="Pfam" id="PF03795"/>
    </source>
</evidence>
<comment type="caution">
    <text evidence="3">The sequence shown here is derived from an EMBL/GenBank/DDBJ whole genome shotgun (WGS) entry which is preliminary data.</text>
</comment>
<accession>A0A4Q1HP96</accession>
<dbReference type="EMBL" id="PYAL01000001">
    <property type="protein sequence ID" value="RXN92872.1"/>
    <property type="molecule type" value="Genomic_DNA"/>
</dbReference>
<organism evidence="3 4">
    <name type="scientific">Achromobacter aloeverae</name>
    <dbReference type="NCBI Taxonomy" id="1750518"/>
    <lineage>
        <taxon>Bacteria</taxon>
        <taxon>Pseudomonadati</taxon>
        <taxon>Pseudomonadota</taxon>
        <taxon>Betaproteobacteria</taxon>
        <taxon>Burkholderiales</taxon>
        <taxon>Alcaligenaceae</taxon>
        <taxon>Achromobacter</taxon>
    </lineage>
</organism>
<dbReference type="AlphaFoldDB" id="A0A4Q1HP96"/>
<dbReference type="SUPFAM" id="SSF54909">
    <property type="entry name" value="Dimeric alpha+beta barrel"/>
    <property type="match status" value="1"/>
</dbReference>
<keyword evidence="4" id="KW-1185">Reference proteome</keyword>
<protein>
    <submittedName>
        <fullName evidence="3">YciI family protein</fullName>
    </submittedName>
</protein>
<dbReference type="Proteomes" id="UP000290849">
    <property type="component" value="Unassembled WGS sequence"/>
</dbReference>
<evidence type="ECO:0000313" key="3">
    <source>
        <dbReference type="EMBL" id="RXN92872.1"/>
    </source>
</evidence>
<dbReference type="RefSeq" id="WP_129148829.1">
    <property type="nucleotide sequence ID" value="NZ_JBHSDO010000006.1"/>
</dbReference>
<proteinExistence type="inferred from homology"/>
<dbReference type="PANTHER" id="PTHR33606:SF3">
    <property type="entry name" value="PROTEIN YCII"/>
    <property type="match status" value="1"/>
</dbReference>
<gene>
    <name evidence="3" type="ORF">C7R54_03795</name>
</gene>
<dbReference type="InterPro" id="IPR051807">
    <property type="entry name" value="Sec-metab_biosynth-assoc"/>
</dbReference>
<dbReference type="InterPro" id="IPR011008">
    <property type="entry name" value="Dimeric_a/b-barrel"/>
</dbReference>
<feature type="domain" description="YCII-related" evidence="2">
    <location>
        <begin position="1"/>
        <end position="88"/>
    </location>
</feature>